<dbReference type="OrthoDB" id="737510at2759"/>
<gene>
    <name evidence="1" type="ORF">EVAR_85077_1</name>
</gene>
<keyword evidence="2" id="KW-1185">Reference proteome</keyword>
<sequence>MEPAGGDGGAPSWSRPNDVKIELQFGVPLGAMGAHPAFHSAWDLGCPGEAFVRKGLSMPTSDAHCPSGFELAFDEADRNGTSINFIIKLAVMISAVRGRRLNWLNWPCEGDGQSSYMQTNAGVISRRLRVPWQSRHSLILAEDLDSKRPSPIWMKPIDQID</sequence>
<accession>A0A4C1XAK4</accession>
<proteinExistence type="predicted"/>
<organism evidence="1 2">
    <name type="scientific">Eumeta variegata</name>
    <name type="common">Bagworm moth</name>
    <name type="synonym">Eumeta japonica</name>
    <dbReference type="NCBI Taxonomy" id="151549"/>
    <lineage>
        <taxon>Eukaryota</taxon>
        <taxon>Metazoa</taxon>
        <taxon>Ecdysozoa</taxon>
        <taxon>Arthropoda</taxon>
        <taxon>Hexapoda</taxon>
        <taxon>Insecta</taxon>
        <taxon>Pterygota</taxon>
        <taxon>Neoptera</taxon>
        <taxon>Endopterygota</taxon>
        <taxon>Lepidoptera</taxon>
        <taxon>Glossata</taxon>
        <taxon>Ditrysia</taxon>
        <taxon>Tineoidea</taxon>
        <taxon>Psychidae</taxon>
        <taxon>Oiketicinae</taxon>
        <taxon>Eumeta</taxon>
    </lineage>
</organism>
<dbReference type="EMBL" id="BGZK01000796">
    <property type="protein sequence ID" value="GBP60816.1"/>
    <property type="molecule type" value="Genomic_DNA"/>
</dbReference>
<name>A0A4C1XAK4_EUMVA</name>
<protein>
    <submittedName>
        <fullName evidence="1">Uncharacterized protein</fullName>
    </submittedName>
</protein>
<dbReference type="AlphaFoldDB" id="A0A4C1XAK4"/>
<evidence type="ECO:0000313" key="1">
    <source>
        <dbReference type="EMBL" id="GBP60816.1"/>
    </source>
</evidence>
<reference evidence="1 2" key="1">
    <citation type="journal article" date="2019" name="Commun. Biol.">
        <title>The bagworm genome reveals a unique fibroin gene that provides high tensile strength.</title>
        <authorList>
            <person name="Kono N."/>
            <person name="Nakamura H."/>
            <person name="Ohtoshi R."/>
            <person name="Tomita M."/>
            <person name="Numata K."/>
            <person name="Arakawa K."/>
        </authorList>
    </citation>
    <scope>NUCLEOTIDE SEQUENCE [LARGE SCALE GENOMIC DNA]</scope>
</reference>
<evidence type="ECO:0000313" key="2">
    <source>
        <dbReference type="Proteomes" id="UP000299102"/>
    </source>
</evidence>
<dbReference type="Proteomes" id="UP000299102">
    <property type="component" value="Unassembled WGS sequence"/>
</dbReference>
<comment type="caution">
    <text evidence="1">The sequence shown here is derived from an EMBL/GenBank/DDBJ whole genome shotgun (WGS) entry which is preliminary data.</text>
</comment>